<dbReference type="PRINTS" id="PR00081">
    <property type="entry name" value="GDHRDH"/>
</dbReference>
<sequence>MATPSHTAGADATTAPEAGNGRVLLITGASSGIGAATARAAVAAGWRVALAARRRDKLDALVAELGADRALAVAVDVTDLDDQTRMVETVVAHFGAIDAVFANAGTGGGPGGFAAAPVDGWRRMVDVNILGCAYTLRACLPAIKERRGHVLITGSVAGRRTIAGSFYAATKWAVSAIGYGLREEVRGTGVRVTLIEPGVVDTAFFDEPKPDGLRPEDVARSVLYALSQPATVDVHEVMVLPTPPRDA</sequence>
<dbReference type="PANTHER" id="PTHR44196">
    <property type="entry name" value="DEHYDROGENASE/REDUCTASE SDR FAMILY MEMBER 7B"/>
    <property type="match status" value="1"/>
</dbReference>
<dbReference type="SUPFAM" id="SSF51735">
    <property type="entry name" value="NAD(P)-binding Rossmann-fold domains"/>
    <property type="match status" value="1"/>
</dbReference>
<dbReference type="Pfam" id="PF00106">
    <property type="entry name" value="adh_short"/>
    <property type="match status" value="1"/>
</dbReference>
<dbReference type="AlphaFoldDB" id="A0A4R2PMV6"/>
<evidence type="ECO:0000313" key="4">
    <source>
        <dbReference type="Proteomes" id="UP000295399"/>
    </source>
</evidence>
<dbReference type="OrthoDB" id="9810734at2"/>
<dbReference type="RefSeq" id="WP_132708279.1">
    <property type="nucleotide sequence ID" value="NZ_JACIGF010000004.1"/>
</dbReference>
<dbReference type="Gene3D" id="3.40.50.720">
    <property type="entry name" value="NAD(P)-binding Rossmann-like Domain"/>
    <property type="match status" value="1"/>
</dbReference>
<comment type="similarity">
    <text evidence="1">Belongs to the short-chain dehydrogenases/reductases (SDR) family.</text>
</comment>
<protein>
    <submittedName>
        <fullName evidence="3">NADP-dependent 3-hydroxy acid dehydrogenase YdfG</fullName>
    </submittedName>
</protein>
<dbReference type="GO" id="GO:0016616">
    <property type="term" value="F:oxidoreductase activity, acting on the CH-OH group of donors, NAD or NADP as acceptor"/>
    <property type="evidence" value="ECO:0007669"/>
    <property type="project" value="UniProtKB-ARBA"/>
</dbReference>
<keyword evidence="4" id="KW-1185">Reference proteome</keyword>
<dbReference type="FunCoup" id="A0A4R2PMV6">
    <property type="interactions" value="405"/>
</dbReference>
<dbReference type="GO" id="GO:0016020">
    <property type="term" value="C:membrane"/>
    <property type="evidence" value="ECO:0007669"/>
    <property type="project" value="TreeGrafter"/>
</dbReference>
<dbReference type="FunFam" id="3.40.50.720:FF:000047">
    <property type="entry name" value="NADP-dependent L-serine/L-allo-threonine dehydrogenase"/>
    <property type="match status" value="1"/>
</dbReference>
<comment type="caution">
    <text evidence="3">The sequence shown here is derived from an EMBL/GenBank/DDBJ whole genome shotgun (WGS) entry which is preliminary data.</text>
</comment>
<organism evidence="3 4">
    <name type="scientific">Rhodothalassium salexigens DSM 2132</name>
    <dbReference type="NCBI Taxonomy" id="1188247"/>
    <lineage>
        <taxon>Bacteria</taxon>
        <taxon>Pseudomonadati</taxon>
        <taxon>Pseudomonadota</taxon>
        <taxon>Alphaproteobacteria</taxon>
        <taxon>Rhodothalassiales</taxon>
        <taxon>Rhodothalassiaceae</taxon>
        <taxon>Rhodothalassium</taxon>
    </lineage>
</organism>
<accession>A0A4R2PMV6</accession>
<proteinExistence type="inferred from homology"/>
<keyword evidence="2" id="KW-0560">Oxidoreductase</keyword>
<evidence type="ECO:0000256" key="1">
    <source>
        <dbReference type="ARBA" id="ARBA00006484"/>
    </source>
</evidence>
<gene>
    <name evidence="3" type="ORF">EV659_104237</name>
</gene>
<name>A0A4R2PMV6_RHOSA</name>
<dbReference type="InParanoid" id="A0A4R2PMV6"/>
<dbReference type="Proteomes" id="UP000295399">
    <property type="component" value="Unassembled WGS sequence"/>
</dbReference>
<evidence type="ECO:0000313" key="3">
    <source>
        <dbReference type="EMBL" id="TCP35385.1"/>
    </source>
</evidence>
<dbReference type="PANTHER" id="PTHR44196:SF1">
    <property type="entry name" value="DEHYDROGENASE_REDUCTASE SDR FAMILY MEMBER 7B"/>
    <property type="match status" value="1"/>
</dbReference>
<dbReference type="InterPro" id="IPR002347">
    <property type="entry name" value="SDR_fam"/>
</dbReference>
<evidence type="ECO:0000256" key="2">
    <source>
        <dbReference type="ARBA" id="ARBA00023002"/>
    </source>
</evidence>
<reference evidence="3 4" key="1">
    <citation type="submission" date="2019-03" db="EMBL/GenBank/DDBJ databases">
        <title>Genomic Encyclopedia of Type Strains, Phase IV (KMG-IV): sequencing the most valuable type-strain genomes for metagenomic binning, comparative biology and taxonomic classification.</title>
        <authorList>
            <person name="Goeker M."/>
        </authorList>
    </citation>
    <scope>NUCLEOTIDE SEQUENCE [LARGE SCALE GENOMIC DNA]</scope>
    <source>
        <strain evidence="3 4">DSM 2132</strain>
    </source>
</reference>
<dbReference type="InterPro" id="IPR036291">
    <property type="entry name" value="NAD(P)-bd_dom_sf"/>
</dbReference>
<dbReference type="EMBL" id="SLXO01000004">
    <property type="protein sequence ID" value="TCP35385.1"/>
    <property type="molecule type" value="Genomic_DNA"/>
</dbReference>